<sequence length="293" mass="32424">MSTQITAAFVQMYRNNLIHLSQQKESRLINAVQIKENVTGKQVFFDRLGLQTMVQLTSRHADTIQQDTPHSRRMATLAPYTVADLIDDPDQIRTLIDPTNGYAKSQANAIGRQQDDIIIAAALGTAATGETGSGSQVLPNAQKVTIQIGGGGSDISLNLEKVLEAKRLMDAAEVDEDGRFLVYDAFQLSKILAFEKFTSIDYNTQRALVEGTMPSFLGFTWIRSERLTTDSNSDTQVFCFQGDGMGLGIGRLRETRITEESTKNYATQVWSYLDMGAVRIEDVRVIEIACKPT</sequence>
<dbReference type="EMBL" id="LAZR01009651">
    <property type="protein sequence ID" value="KKM71365.1"/>
    <property type="molecule type" value="Genomic_DNA"/>
</dbReference>
<dbReference type="Pfam" id="PF19821">
    <property type="entry name" value="Phage_capsid_2"/>
    <property type="match status" value="1"/>
</dbReference>
<organism evidence="1">
    <name type="scientific">marine sediment metagenome</name>
    <dbReference type="NCBI Taxonomy" id="412755"/>
    <lineage>
        <taxon>unclassified sequences</taxon>
        <taxon>metagenomes</taxon>
        <taxon>ecological metagenomes</taxon>
    </lineage>
</organism>
<accession>A0A0F9M418</accession>
<gene>
    <name evidence="1" type="ORF">LCGC14_1431390</name>
</gene>
<evidence type="ECO:0008006" key="2">
    <source>
        <dbReference type="Google" id="ProtNLM"/>
    </source>
</evidence>
<dbReference type="InterPro" id="IPR045565">
    <property type="entry name" value="Phage_capsid_2"/>
</dbReference>
<comment type="caution">
    <text evidence="1">The sequence shown here is derived from an EMBL/GenBank/DDBJ whole genome shotgun (WGS) entry which is preliminary data.</text>
</comment>
<protein>
    <recommendedName>
        <fullName evidence="2">Major capsid protein</fullName>
    </recommendedName>
</protein>
<name>A0A0F9M418_9ZZZZ</name>
<dbReference type="AlphaFoldDB" id="A0A0F9M418"/>
<evidence type="ECO:0000313" key="1">
    <source>
        <dbReference type="EMBL" id="KKM71365.1"/>
    </source>
</evidence>
<reference evidence="1" key="1">
    <citation type="journal article" date="2015" name="Nature">
        <title>Complex archaea that bridge the gap between prokaryotes and eukaryotes.</title>
        <authorList>
            <person name="Spang A."/>
            <person name="Saw J.H."/>
            <person name="Jorgensen S.L."/>
            <person name="Zaremba-Niedzwiedzka K."/>
            <person name="Martijn J."/>
            <person name="Lind A.E."/>
            <person name="van Eijk R."/>
            <person name="Schleper C."/>
            <person name="Guy L."/>
            <person name="Ettema T.J."/>
        </authorList>
    </citation>
    <scope>NUCLEOTIDE SEQUENCE</scope>
</reference>
<proteinExistence type="predicted"/>